<evidence type="ECO:0000313" key="2">
    <source>
        <dbReference type="EMBL" id="OWP06751.1"/>
    </source>
</evidence>
<name>A0A218ZF84_9HELO</name>
<dbReference type="EMBL" id="MZNU01000036">
    <property type="protein sequence ID" value="OWP06751.1"/>
    <property type="molecule type" value="Genomic_DNA"/>
</dbReference>
<proteinExistence type="predicted"/>
<comment type="caution">
    <text evidence="2">The sequence shown here is derived from an EMBL/GenBank/DDBJ whole genome shotgun (WGS) entry which is preliminary data.</text>
</comment>
<protein>
    <submittedName>
        <fullName evidence="2">Uncharacterized protein</fullName>
    </submittedName>
</protein>
<dbReference type="InParanoid" id="A0A218ZF84"/>
<keyword evidence="3" id="KW-1185">Reference proteome</keyword>
<feature type="region of interest" description="Disordered" evidence="1">
    <location>
        <begin position="226"/>
        <end position="247"/>
    </location>
</feature>
<dbReference type="AlphaFoldDB" id="A0A218ZF84"/>
<sequence>MAATLTNEFNYEVEYQESALPNYLRLSPVGCHVTIPAAFLRYQGDLEAGIDASEIQDPISYYNRTHKGDRVCTVCRIWFFIGETIGTRQYDSYVDFSRRPQPPPPGPGRCPQAIEDMQRRRSACGPICNKVLKKPDDKKRTQRICQDVMRGSCSLFRRLLFQKPVMCRTPQMMNIHVEAGSNIEWSAGLKVVFRDDGEQTVMDNHPRSGGQQEPYIQVSLQPAAKIGEPADPHLGTPLPNSMTFDGPVSQLDLSDALNLVP</sequence>
<dbReference type="Proteomes" id="UP000242519">
    <property type="component" value="Unassembled WGS sequence"/>
</dbReference>
<evidence type="ECO:0000256" key="1">
    <source>
        <dbReference type="SAM" id="MobiDB-lite"/>
    </source>
</evidence>
<organism evidence="2 3">
    <name type="scientific">Diplocarpon coronariae</name>
    <dbReference type="NCBI Taxonomy" id="2795749"/>
    <lineage>
        <taxon>Eukaryota</taxon>
        <taxon>Fungi</taxon>
        <taxon>Dikarya</taxon>
        <taxon>Ascomycota</taxon>
        <taxon>Pezizomycotina</taxon>
        <taxon>Leotiomycetes</taxon>
        <taxon>Helotiales</taxon>
        <taxon>Drepanopezizaceae</taxon>
        <taxon>Diplocarpon</taxon>
    </lineage>
</organism>
<accession>A0A218ZF84</accession>
<gene>
    <name evidence="2" type="ORF">B2J93_8</name>
</gene>
<reference evidence="2 3" key="1">
    <citation type="submission" date="2017-04" db="EMBL/GenBank/DDBJ databases">
        <title>Draft genome sequence of Marssonina coronaria NL1: causal agent of apple blotch.</title>
        <authorList>
            <person name="Cheng Q."/>
        </authorList>
    </citation>
    <scope>NUCLEOTIDE SEQUENCE [LARGE SCALE GENOMIC DNA]</scope>
    <source>
        <strain evidence="2 3">NL1</strain>
    </source>
</reference>
<evidence type="ECO:0000313" key="3">
    <source>
        <dbReference type="Proteomes" id="UP000242519"/>
    </source>
</evidence>